<name>A0A0F8Y844_9ZZZZ</name>
<comment type="caution">
    <text evidence="1">The sequence shown here is derived from an EMBL/GenBank/DDBJ whole genome shotgun (WGS) entry which is preliminary data.</text>
</comment>
<protein>
    <submittedName>
        <fullName evidence="1">Uncharacterized protein</fullName>
    </submittedName>
</protein>
<accession>A0A0F8Y844</accession>
<organism evidence="1">
    <name type="scientific">marine sediment metagenome</name>
    <dbReference type="NCBI Taxonomy" id="412755"/>
    <lineage>
        <taxon>unclassified sequences</taxon>
        <taxon>metagenomes</taxon>
        <taxon>ecological metagenomes</taxon>
    </lineage>
</organism>
<proteinExistence type="predicted"/>
<dbReference type="EMBL" id="LAZR01068090">
    <property type="protein sequence ID" value="KKK50299.1"/>
    <property type="molecule type" value="Genomic_DNA"/>
</dbReference>
<reference evidence="1" key="1">
    <citation type="journal article" date="2015" name="Nature">
        <title>Complex archaea that bridge the gap between prokaryotes and eukaryotes.</title>
        <authorList>
            <person name="Spang A."/>
            <person name="Saw J.H."/>
            <person name="Jorgensen S.L."/>
            <person name="Zaremba-Niedzwiedzka K."/>
            <person name="Martijn J."/>
            <person name="Lind A.E."/>
            <person name="van Eijk R."/>
            <person name="Schleper C."/>
            <person name="Guy L."/>
            <person name="Ettema T.J."/>
        </authorList>
    </citation>
    <scope>NUCLEOTIDE SEQUENCE</scope>
</reference>
<evidence type="ECO:0000313" key="1">
    <source>
        <dbReference type="EMBL" id="KKK50299.1"/>
    </source>
</evidence>
<gene>
    <name evidence="1" type="ORF">LCGC14_3126380</name>
</gene>
<dbReference type="AlphaFoldDB" id="A0A0F8Y844"/>
<feature type="non-terminal residue" evidence="1">
    <location>
        <position position="1"/>
    </location>
</feature>
<sequence length="95" mass="11349">YAKRSKMSVGKLHELGFWGAHCYCGLPDCQGWQVLNFLPGQSFPCGAHGLEERAIKRFRQWELPPDMNVDTNPTWWQVFKHSVRVRLLDWYWRRK</sequence>